<reference evidence="1" key="1">
    <citation type="journal article" date="2020" name="Phytopathology">
        <title>Genome Sequence Resources of Colletotrichum truncatum, C. plurivorum, C. musicola, and C. sojae: Four Species Pathogenic to Soybean (Glycine max).</title>
        <authorList>
            <person name="Rogerio F."/>
            <person name="Boufleur T.R."/>
            <person name="Ciampi-Guillardi M."/>
            <person name="Sukno S.A."/>
            <person name="Thon M.R."/>
            <person name="Massola Junior N.S."/>
            <person name="Baroncelli R."/>
        </authorList>
    </citation>
    <scope>NUCLEOTIDE SEQUENCE</scope>
    <source>
        <strain evidence="1">LFN0074</strain>
    </source>
</reference>
<keyword evidence="2" id="KW-1185">Reference proteome</keyword>
<evidence type="ECO:0000313" key="2">
    <source>
        <dbReference type="Proteomes" id="UP000639643"/>
    </source>
</evidence>
<gene>
    <name evidence="1" type="ORF">CMUS01_05604</name>
</gene>
<organism evidence="1 2">
    <name type="scientific">Colletotrichum musicola</name>
    <dbReference type="NCBI Taxonomy" id="2175873"/>
    <lineage>
        <taxon>Eukaryota</taxon>
        <taxon>Fungi</taxon>
        <taxon>Dikarya</taxon>
        <taxon>Ascomycota</taxon>
        <taxon>Pezizomycotina</taxon>
        <taxon>Sordariomycetes</taxon>
        <taxon>Hypocreomycetidae</taxon>
        <taxon>Glomerellales</taxon>
        <taxon>Glomerellaceae</taxon>
        <taxon>Colletotrichum</taxon>
        <taxon>Colletotrichum orchidearum species complex</taxon>
    </lineage>
</organism>
<protein>
    <submittedName>
        <fullName evidence="1">Uncharacterized protein</fullName>
    </submittedName>
</protein>
<name>A0A8H6NJJ0_9PEZI</name>
<accession>A0A8H6NJJ0</accession>
<evidence type="ECO:0000313" key="1">
    <source>
        <dbReference type="EMBL" id="KAF6835967.1"/>
    </source>
</evidence>
<dbReference type="AlphaFoldDB" id="A0A8H6NJJ0"/>
<dbReference type="EMBL" id="WIGM01000168">
    <property type="protein sequence ID" value="KAF6835967.1"/>
    <property type="molecule type" value="Genomic_DNA"/>
</dbReference>
<dbReference type="Proteomes" id="UP000639643">
    <property type="component" value="Unassembled WGS sequence"/>
</dbReference>
<sequence length="133" mass="14940">MEGPEEGTANDSAGPFLFLQKGSHHEIDGVHLVVDEQPALWMKQPADEAAQHSTAQQQWQWQWQWQQPQPDPGAEDNWSLERRGGQILLGRFLRPQPLLVERSLILIPPSPFRTSAWGGRAAAEAYWADPGLP</sequence>
<comment type="caution">
    <text evidence="1">The sequence shown here is derived from an EMBL/GenBank/DDBJ whole genome shotgun (WGS) entry which is preliminary data.</text>
</comment>
<proteinExistence type="predicted"/>